<protein>
    <submittedName>
        <fullName evidence="2">24 kDa family member</fullName>
    </submittedName>
</protein>
<name>A0A131Z3Q9_RHIAP</name>
<evidence type="ECO:0000256" key="1">
    <source>
        <dbReference type="SAM" id="SignalP"/>
    </source>
</evidence>
<sequence>MAFSWLVLTLVMAAATGDIRATHEYEDYELSEESALGKSGSCIHVGLPNVMGLEKCLGNSLNLCQAEHTVHTGLMKIATCSAASIFKNLTPKPALAIMRPILVIFANHLSGDLGTALNDFMKAFKSTGSLSDPLCHGEIKVGIHSKYGKCFNSTLEACKIGSKIDISFVKTIVQVNSCFIEQTLHKSPKEIVKDIFCTLLRTAKPLFKNLQEIGGLTVYNAAYNALCK</sequence>
<keyword evidence="1" id="KW-0732">Signal</keyword>
<dbReference type="AlphaFoldDB" id="A0A131Z3Q9"/>
<organism evidence="2">
    <name type="scientific">Rhipicephalus appendiculatus</name>
    <name type="common">Brown ear tick</name>
    <dbReference type="NCBI Taxonomy" id="34631"/>
    <lineage>
        <taxon>Eukaryota</taxon>
        <taxon>Metazoa</taxon>
        <taxon>Ecdysozoa</taxon>
        <taxon>Arthropoda</taxon>
        <taxon>Chelicerata</taxon>
        <taxon>Arachnida</taxon>
        <taxon>Acari</taxon>
        <taxon>Parasitiformes</taxon>
        <taxon>Ixodida</taxon>
        <taxon>Ixodoidea</taxon>
        <taxon>Ixodidae</taxon>
        <taxon>Rhipicephalinae</taxon>
        <taxon>Rhipicephalus</taxon>
        <taxon>Rhipicephalus</taxon>
    </lineage>
</organism>
<proteinExistence type="predicted"/>
<reference evidence="2" key="1">
    <citation type="journal article" date="2016" name="Ticks Tick Borne Dis.">
        <title>De novo assembly and annotation of the salivary gland transcriptome of Rhipicephalus appendiculatus male and female ticks during blood feeding.</title>
        <authorList>
            <person name="de Castro M.H."/>
            <person name="de Klerk D."/>
            <person name="Pienaar R."/>
            <person name="Latif A.A."/>
            <person name="Rees D.J."/>
            <person name="Mans B.J."/>
        </authorList>
    </citation>
    <scope>NUCLEOTIDE SEQUENCE</scope>
    <source>
        <tissue evidence="2">Salivary glands</tissue>
    </source>
</reference>
<feature type="signal peptide" evidence="1">
    <location>
        <begin position="1"/>
        <end position="21"/>
    </location>
</feature>
<accession>A0A131Z3Q9</accession>
<evidence type="ECO:0000313" key="2">
    <source>
        <dbReference type="EMBL" id="JAP85608.1"/>
    </source>
</evidence>
<dbReference type="EMBL" id="GEDV01002949">
    <property type="protein sequence ID" value="JAP85608.1"/>
    <property type="molecule type" value="Transcribed_RNA"/>
</dbReference>
<feature type="chain" id="PRO_5007286609" evidence="1">
    <location>
        <begin position="22"/>
        <end position="228"/>
    </location>
</feature>